<dbReference type="InterPro" id="IPR046368">
    <property type="entry name" value="Tag1"/>
</dbReference>
<dbReference type="PANTHER" id="PTHR35895">
    <property type="entry name" value="CHROMOSOME 16, WHOLE GENOME SHOTGUN SEQUENCE"/>
    <property type="match status" value="1"/>
</dbReference>
<accession>A0A9P6U842</accession>
<organism evidence="3 4">
    <name type="scientific">Mortierella polycephala</name>
    <dbReference type="NCBI Taxonomy" id="41804"/>
    <lineage>
        <taxon>Eukaryota</taxon>
        <taxon>Fungi</taxon>
        <taxon>Fungi incertae sedis</taxon>
        <taxon>Mucoromycota</taxon>
        <taxon>Mortierellomycotina</taxon>
        <taxon>Mortierellomycetes</taxon>
        <taxon>Mortierellales</taxon>
        <taxon>Mortierellaceae</taxon>
        <taxon>Mortierella</taxon>
    </lineage>
</organism>
<sequence>MSDSHDNLTEKQRRQTDSSNENLPYQPEEVDYHDEKDVFDEEHGHAAEKRTRFYRTKRFWIRCIVILVIVLAIFIPVLIVVILPKLVQSIVSHSVMSMSQLNMTDATETSMKVSLTGGISNAGIFPATIDFPEPIIVSWEGHQLGSMSMSSVKASGGKASIVDATSFTIIDKDAFADFAEKMMSIEDFTWTLTSKVQVKAVGRTFKDVNLSKELKMLGMNGFGKVTIDSFTMPGDAPNNTGAYVRLVTSMNNPSPIGMVLGTMVLDMFYEGTYLGQVTAKDAVLVGNSPSPLILEGLLFRQTNQADLDRVSVLMSNFLAGKVTMTTAKGVSVLPDGVNSVSWLSRGLLALTLNVPLQTPTPLNVIRDISIKDMSMVFNPATPFAPTASSNLVTAGFKLPFDITVSMQNVSNVMSIVYKDKVLGDIDAAVWNEALSDVPNGLIVFSLPPSPLIVKEDAQEEFSQFVADLTVNPEQLFTVKGFANAVSTTPVGTVKLTGIPFNSDVTMKGLDFNAIDAAVTNVVVTGGTVDHIVMNQTVALPNPSTLSVSGGGALLTVYDKVTDQYLGELSIPELNIVPGANPTATQFLFHPKNETLRDQFLSEYLTGAVFPLKVVGSKDSTPIVEMQTAMSQVSLSSSAPGLSPPPNLVTSGTAVSGLGTLVGNRQTVTTVNMINPLATDLFISGQVTHVSWNGNFFGTIDAKYEQTVPANGEAATPELILQHPAGLDFGLFLTTQFVVSYPLMALGGAMVPFDLDVKMDVRVGGPNGYPATINYKQTQEILTKMSLF</sequence>
<dbReference type="GO" id="GO:0000329">
    <property type="term" value="C:fungal-type vacuole membrane"/>
    <property type="evidence" value="ECO:0007669"/>
    <property type="project" value="InterPro"/>
</dbReference>
<keyword evidence="2" id="KW-0472">Membrane</keyword>
<protein>
    <recommendedName>
        <fullName evidence="5">Pre-rRNA processing protein</fullName>
    </recommendedName>
</protein>
<dbReference type="AlphaFoldDB" id="A0A9P6U842"/>
<proteinExistence type="predicted"/>
<evidence type="ECO:0000256" key="2">
    <source>
        <dbReference type="SAM" id="Phobius"/>
    </source>
</evidence>
<keyword evidence="2" id="KW-0812">Transmembrane</keyword>
<dbReference type="InterPro" id="IPR022185">
    <property type="entry name" value="DUF3712"/>
</dbReference>
<dbReference type="OrthoDB" id="10039566at2759"/>
<dbReference type="Pfam" id="PF12505">
    <property type="entry name" value="DUF3712"/>
    <property type="match status" value="2"/>
</dbReference>
<evidence type="ECO:0000313" key="4">
    <source>
        <dbReference type="Proteomes" id="UP000726737"/>
    </source>
</evidence>
<keyword evidence="2" id="KW-1133">Transmembrane helix</keyword>
<dbReference type="PANTHER" id="PTHR35895:SF1">
    <property type="entry name" value="LIPID-BINDING SERUM GLYCOPROTEIN C-TERMINAL DOMAIN-CONTAINING PROTEIN"/>
    <property type="match status" value="1"/>
</dbReference>
<evidence type="ECO:0008006" key="5">
    <source>
        <dbReference type="Google" id="ProtNLM"/>
    </source>
</evidence>
<dbReference type="EMBL" id="JAAAJA010000072">
    <property type="protein sequence ID" value="KAG0263558.1"/>
    <property type="molecule type" value="Genomic_DNA"/>
</dbReference>
<feature type="transmembrane region" description="Helical" evidence="2">
    <location>
        <begin position="59"/>
        <end position="83"/>
    </location>
</feature>
<dbReference type="Proteomes" id="UP000726737">
    <property type="component" value="Unassembled WGS sequence"/>
</dbReference>
<evidence type="ECO:0000256" key="1">
    <source>
        <dbReference type="SAM" id="MobiDB-lite"/>
    </source>
</evidence>
<keyword evidence="4" id="KW-1185">Reference proteome</keyword>
<feature type="region of interest" description="Disordered" evidence="1">
    <location>
        <begin position="1"/>
        <end position="27"/>
    </location>
</feature>
<reference evidence="3" key="1">
    <citation type="journal article" date="2020" name="Fungal Divers.">
        <title>Resolving the Mortierellaceae phylogeny through synthesis of multi-gene phylogenetics and phylogenomics.</title>
        <authorList>
            <person name="Vandepol N."/>
            <person name="Liber J."/>
            <person name="Desiro A."/>
            <person name="Na H."/>
            <person name="Kennedy M."/>
            <person name="Barry K."/>
            <person name="Grigoriev I.V."/>
            <person name="Miller A.N."/>
            <person name="O'Donnell K."/>
            <person name="Stajich J.E."/>
            <person name="Bonito G."/>
        </authorList>
    </citation>
    <scope>NUCLEOTIDE SEQUENCE</scope>
    <source>
        <strain evidence="3">KOD948</strain>
    </source>
</reference>
<name>A0A9P6U842_9FUNG</name>
<evidence type="ECO:0000313" key="3">
    <source>
        <dbReference type="EMBL" id="KAG0263558.1"/>
    </source>
</evidence>
<comment type="caution">
    <text evidence="3">The sequence shown here is derived from an EMBL/GenBank/DDBJ whole genome shotgun (WGS) entry which is preliminary data.</text>
</comment>
<feature type="compositionally biased region" description="Basic and acidic residues" evidence="1">
    <location>
        <begin position="1"/>
        <end position="16"/>
    </location>
</feature>
<gene>
    <name evidence="3" type="ORF">BG011_008622</name>
</gene>